<reference evidence="4 5" key="1">
    <citation type="submission" date="2019-08" db="EMBL/GenBank/DDBJ databases">
        <title>Complete genome sequence of Terriglobus albidus strain ORNL.</title>
        <authorList>
            <person name="Podar M."/>
        </authorList>
    </citation>
    <scope>NUCLEOTIDE SEQUENCE [LARGE SCALE GENOMIC DNA]</scope>
    <source>
        <strain evidence="4 5">ORNL</strain>
    </source>
</reference>
<evidence type="ECO:0000313" key="4">
    <source>
        <dbReference type="EMBL" id="QEE27837.1"/>
    </source>
</evidence>
<dbReference type="PANTHER" id="PTHR43673">
    <property type="entry name" value="NAD(P)H NITROREDUCTASE YDGI-RELATED"/>
    <property type="match status" value="1"/>
</dbReference>
<sequence length="201" mass="22168">MPDLEHIKHGPSETGVLDLILKRWSPRAFSDKPVAAEDLKKIFTAAGWAASSYGEEPWRFIVGIKGDSTYDKIFSTLVEFNQGWAKSAPVLYLTAAKKTFTANGHPDYHNLHDTGAASATAALQAIALGIHTHGMGGFDHKKAREVFQIPEDFDVGAVWALGYLGDPNTLQGGMKDQELASRKRKPFDSYVFSEWDKPAKF</sequence>
<dbReference type="SUPFAM" id="SSF55469">
    <property type="entry name" value="FMN-dependent nitroreductase-like"/>
    <property type="match status" value="1"/>
</dbReference>
<dbReference type="Pfam" id="PF00881">
    <property type="entry name" value="Nitroreductase"/>
    <property type="match status" value="2"/>
</dbReference>
<accession>A0A5B9EC05</accession>
<keyword evidence="5" id="KW-1185">Reference proteome</keyword>
<feature type="domain" description="Nitroreductase" evidence="3">
    <location>
        <begin position="78"/>
        <end position="163"/>
    </location>
</feature>
<dbReference type="InterPro" id="IPR000415">
    <property type="entry name" value="Nitroreductase-like"/>
</dbReference>
<dbReference type="Gene3D" id="3.40.109.10">
    <property type="entry name" value="NADH Oxidase"/>
    <property type="match status" value="1"/>
</dbReference>
<feature type="domain" description="Nitroreductase" evidence="3">
    <location>
        <begin position="20"/>
        <end position="62"/>
    </location>
</feature>
<evidence type="ECO:0000256" key="1">
    <source>
        <dbReference type="ARBA" id="ARBA00007118"/>
    </source>
</evidence>
<protein>
    <submittedName>
        <fullName evidence="4">Nitroreductase</fullName>
    </submittedName>
</protein>
<evidence type="ECO:0000256" key="2">
    <source>
        <dbReference type="ARBA" id="ARBA00023002"/>
    </source>
</evidence>
<dbReference type="InterPro" id="IPR029479">
    <property type="entry name" value="Nitroreductase"/>
</dbReference>
<dbReference type="Proteomes" id="UP000321820">
    <property type="component" value="Chromosome"/>
</dbReference>
<dbReference type="PANTHER" id="PTHR43673:SF10">
    <property type="entry name" value="NADH DEHYDROGENASE_NAD(P)H NITROREDUCTASE XCC3605-RELATED"/>
    <property type="match status" value="1"/>
</dbReference>
<dbReference type="OrthoDB" id="9782629at2"/>
<gene>
    <name evidence="4" type="ORF">FTW19_07410</name>
</gene>
<evidence type="ECO:0000259" key="3">
    <source>
        <dbReference type="Pfam" id="PF00881"/>
    </source>
</evidence>
<proteinExistence type="inferred from homology"/>
<dbReference type="AlphaFoldDB" id="A0A5B9EC05"/>
<dbReference type="EMBL" id="CP042806">
    <property type="protein sequence ID" value="QEE27837.1"/>
    <property type="molecule type" value="Genomic_DNA"/>
</dbReference>
<dbReference type="GO" id="GO:0016491">
    <property type="term" value="F:oxidoreductase activity"/>
    <property type="evidence" value="ECO:0007669"/>
    <property type="project" value="UniProtKB-KW"/>
</dbReference>
<dbReference type="RefSeq" id="WP_147647027.1">
    <property type="nucleotide sequence ID" value="NZ_CP042806.1"/>
</dbReference>
<name>A0A5B9EC05_9BACT</name>
<evidence type="ECO:0000313" key="5">
    <source>
        <dbReference type="Proteomes" id="UP000321820"/>
    </source>
</evidence>
<dbReference type="CDD" id="cd02138">
    <property type="entry name" value="TdsD-like"/>
    <property type="match status" value="1"/>
</dbReference>
<comment type="similarity">
    <text evidence="1">Belongs to the nitroreductase family.</text>
</comment>
<keyword evidence="2" id="KW-0560">Oxidoreductase</keyword>
<organism evidence="4 5">
    <name type="scientific">Terriglobus albidus</name>
    <dbReference type="NCBI Taxonomy" id="1592106"/>
    <lineage>
        <taxon>Bacteria</taxon>
        <taxon>Pseudomonadati</taxon>
        <taxon>Acidobacteriota</taxon>
        <taxon>Terriglobia</taxon>
        <taxon>Terriglobales</taxon>
        <taxon>Acidobacteriaceae</taxon>
        <taxon>Terriglobus</taxon>
    </lineage>
</organism>
<dbReference type="KEGG" id="talb:FTW19_07410"/>